<organism evidence="1 2">
    <name type="scientific">Kitasatospora cathayae</name>
    <dbReference type="NCBI Taxonomy" id="3004092"/>
    <lineage>
        <taxon>Bacteria</taxon>
        <taxon>Bacillati</taxon>
        <taxon>Actinomycetota</taxon>
        <taxon>Actinomycetes</taxon>
        <taxon>Kitasatosporales</taxon>
        <taxon>Streptomycetaceae</taxon>
        <taxon>Kitasatospora</taxon>
    </lineage>
</organism>
<reference evidence="2" key="1">
    <citation type="submission" date="2022-12" db="EMBL/GenBank/DDBJ databases">
        <authorList>
            <person name="Mo P."/>
        </authorList>
    </citation>
    <scope>NUCLEOTIDE SEQUENCE [LARGE SCALE GENOMIC DNA]</scope>
    <source>
        <strain evidence="2">HUAS 3-15</strain>
    </source>
</reference>
<name>A0ABY7QBE2_9ACTN</name>
<evidence type="ECO:0000313" key="1">
    <source>
        <dbReference type="EMBL" id="WBP90074.1"/>
    </source>
</evidence>
<accession>A0ABY7QBE2</accession>
<proteinExistence type="predicted"/>
<sequence length="93" mass="9968">MNAELPFPVSVEIKGITKAATFTRLADALAAIRASLARLPLDADQAGYLAELFSETAIPRIAHQLVEFGAVRAMAYIGIESVHPIQLCVTDSE</sequence>
<protein>
    <submittedName>
        <fullName evidence="1">Uncharacterized protein</fullName>
    </submittedName>
</protein>
<dbReference type="EMBL" id="CP115450">
    <property type="protein sequence ID" value="WBP90074.1"/>
    <property type="molecule type" value="Genomic_DNA"/>
</dbReference>
<keyword evidence="2" id="KW-1185">Reference proteome</keyword>
<dbReference type="Proteomes" id="UP001212821">
    <property type="component" value="Chromosome"/>
</dbReference>
<gene>
    <name evidence="1" type="ORF">O1G21_32290</name>
</gene>
<evidence type="ECO:0000313" key="2">
    <source>
        <dbReference type="Proteomes" id="UP001212821"/>
    </source>
</evidence>
<dbReference type="RefSeq" id="WP_270148644.1">
    <property type="nucleotide sequence ID" value="NZ_CP115450.1"/>
</dbReference>